<evidence type="ECO:0000313" key="2">
    <source>
        <dbReference type="Proteomes" id="UP000887116"/>
    </source>
</evidence>
<gene>
    <name evidence="1" type="ORF">TNCT_36511</name>
</gene>
<protein>
    <submittedName>
        <fullName evidence="1">Uncharacterized protein</fullName>
    </submittedName>
</protein>
<keyword evidence="2" id="KW-1185">Reference proteome</keyword>
<dbReference type="OrthoDB" id="10546006at2759"/>
<proteinExistence type="predicted"/>
<dbReference type="Proteomes" id="UP000887116">
    <property type="component" value="Unassembled WGS sequence"/>
</dbReference>
<evidence type="ECO:0000313" key="1">
    <source>
        <dbReference type="EMBL" id="GFQ85795.1"/>
    </source>
</evidence>
<sequence length="167" mass="19162">MDAGNANAIPDYSALRILFTSNIRYIKEIVEQCENVLNRQESILSFVTSTFTELVSREFTLEGIDLEKMRDDFQETRVQMAKVTSLLESMKGIQGQAKAKLVFINSHISEHDCRSEVREIQDLFEMFDTMTSLIFETINQIDSALFRIKARVRALVETYSSSSDLDE</sequence>
<name>A0A8X6FNU1_TRICU</name>
<dbReference type="AlphaFoldDB" id="A0A8X6FNU1"/>
<dbReference type="EMBL" id="BMAO01032935">
    <property type="protein sequence ID" value="GFQ85795.1"/>
    <property type="molecule type" value="Genomic_DNA"/>
</dbReference>
<reference evidence="1" key="1">
    <citation type="submission" date="2020-07" db="EMBL/GenBank/DDBJ databases">
        <title>Multicomponent nature underlies the extraordinary mechanical properties of spider dragline silk.</title>
        <authorList>
            <person name="Kono N."/>
            <person name="Nakamura H."/>
            <person name="Mori M."/>
            <person name="Yoshida Y."/>
            <person name="Ohtoshi R."/>
            <person name="Malay A.D."/>
            <person name="Moran D.A.P."/>
            <person name="Tomita M."/>
            <person name="Numata K."/>
            <person name="Arakawa K."/>
        </authorList>
    </citation>
    <scope>NUCLEOTIDE SEQUENCE</scope>
</reference>
<organism evidence="1 2">
    <name type="scientific">Trichonephila clavata</name>
    <name type="common">Joro spider</name>
    <name type="synonym">Nephila clavata</name>
    <dbReference type="NCBI Taxonomy" id="2740835"/>
    <lineage>
        <taxon>Eukaryota</taxon>
        <taxon>Metazoa</taxon>
        <taxon>Ecdysozoa</taxon>
        <taxon>Arthropoda</taxon>
        <taxon>Chelicerata</taxon>
        <taxon>Arachnida</taxon>
        <taxon>Araneae</taxon>
        <taxon>Araneomorphae</taxon>
        <taxon>Entelegynae</taxon>
        <taxon>Araneoidea</taxon>
        <taxon>Nephilidae</taxon>
        <taxon>Trichonephila</taxon>
    </lineage>
</organism>
<comment type="caution">
    <text evidence="1">The sequence shown here is derived from an EMBL/GenBank/DDBJ whole genome shotgun (WGS) entry which is preliminary data.</text>
</comment>
<accession>A0A8X6FNU1</accession>